<feature type="compositionally biased region" description="Pro residues" evidence="1">
    <location>
        <begin position="45"/>
        <end position="61"/>
    </location>
</feature>
<organism evidence="2 3">
    <name type="scientific">Willisornis vidua</name>
    <name type="common">Xingu scale-backed antbird</name>
    <dbReference type="NCBI Taxonomy" id="1566151"/>
    <lineage>
        <taxon>Eukaryota</taxon>
        <taxon>Metazoa</taxon>
        <taxon>Chordata</taxon>
        <taxon>Craniata</taxon>
        <taxon>Vertebrata</taxon>
        <taxon>Euteleostomi</taxon>
        <taxon>Archelosauria</taxon>
        <taxon>Archosauria</taxon>
        <taxon>Dinosauria</taxon>
        <taxon>Saurischia</taxon>
        <taxon>Theropoda</taxon>
        <taxon>Coelurosauria</taxon>
        <taxon>Aves</taxon>
        <taxon>Neognathae</taxon>
        <taxon>Neoaves</taxon>
        <taxon>Telluraves</taxon>
        <taxon>Australaves</taxon>
        <taxon>Passeriformes</taxon>
        <taxon>Thamnophilidae</taxon>
        <taxon>Willisornis</taxon>
    </lineage>
</organism>
<sequence>MEAERPSCHPKTPKTTLLPDSSSSSNDSDSDDIARKKRVRNYKPPSAPSHRPPPFAPPPPAGITDNIKTLSLGTDAVIESGGGLVLHPKGNGQWSGVVRDALLEGDWVAVL</sequence>
<accession>A0ABQ9CJK3</accession>
<reference evidence="2" key="1">
    <citation type="submission" date="2019-10" db="EMBL/GenBank/DDBJ databases">
        <authorList>
            <person name="Soares A.E.R."/>
            <person name="Aleixo A."/>
            <person name="Schneider P."/>
            <person name="Miyaki C.Y."/>
            <person name="Schneider M.P."/>
            <person name="Mello C."/>
            <person name="Vasconcelos A.T.R."/>
        </authorList>
    </citation>
    <scope>NUCLEOTIDE SEQUENCE</scope>
    <source>
        <tissue evidence="2">Muscle</tissue>
    </source>
</reference>
<dbReference type="Proteomes" id="UP001145742">
    <property type="component" value="Unassembled WGS sequence"/>
</dbReference>
<gene>
    <name evidence="2" type="ORF">WISP_00153</name>
</gene>
<dbReference type="EMBL" id="WHWB01035446">
    <property type="protein sequence ID" value="KAJ7402233.1"/>
    <property type="molecule type" value="Genomic_DNA"/>
</dbReference>
<proteinExistence type="predicted"/>
<evidence type="ECO:0000313" key="2">
    <source>
        <dbReference type="EMBL" id="KAJ7402233.1"/>
    </source>
</evidence>
<evidence type="ECO:0000313" key="3">
    <source>
        <dbReference type="Proteomes" id="UP001145742"/>
    </source>
</evidence>
<comment type="caution">
    <text evidence="2">The sequence shown here is derived from an EMBL/GenBank/DDBJ whole genome shotgun (WGS) entry which is preliminary data.</text>
</comment>
<feature type="region of interest" description="Disordered" evidence="1">
    <location>
        <begin position="1"/>
        <end position="67"/>
    </location>
</feature>
<evidence type="ECO:0000256" key="1">
    <source>
        <dbReference type="SAM" id="MobiDB-lite"/>
    </source>
</evidence>
<name>A0ABQ9CJK3_9PASS</name>
<protein>
    <submittedName>
        <fullName evidence="2">Uncharacterized protein</fullName>
    </submittedName>
</protein>
<keyword evidence="3" id="KW-1185">Reference proteome</keyword>